<evidence type="ECO:0000313" key="2">
    <source>
        <dbReference type="Proteomes" id="UP000194546"/>
    </source>
</evidence>
<dbReference type="Proteomes" id="UP000194546">
    <property type="component" value="Unassembled WGS sequence"/>
</dbReference>
<comment type="caution">
    <text evidence="1">The sequence shown here is derived from an EMBL/GenBank/DDBJ whole genome shotgun (WGS) entry which is preliminary data.</text>
</comment>
<reference evidence="1 2" key="1">
    <citation type="submission" date="2017-03" db="EMBL/GenBank/DDBJ databases">
        <title>Genome analysis of strain PAMC 26510.</title>
        <authorList>
            <person name="Oh H.-M."/>
            <person name="Yang J.-A."/>
        </authorList>
    </citation>
    <scope>NUCLEOTIDE SEQUENCE [LARGE SCALE GENOMIC DNA]</scope>
    <source>
        <strain evidence="1 2">PAMC 26510</strain>
    </source>
</reference>
<name>A0A242M6P2_CABSO</name>
<accession>A0A242M6P2</accession>
<proteinExistence type="predicted"/>
<sequence>MIRIGKRHAEELNNTSASLAPQPFQSIGDEVYNEISGGAKIFISG</sequence>
<gene>
    <name evidence="1" type="ORF">PAMC26510_34070</name>
</gene>
<organism evidence="1 2">
    <name type="scientific">Caballeronia sordidicola</name>
    <name type="common">Burkholderia sordidicola</name>
    <dbReference type="NCBI Taxonomy" id="196367"/>
    <lineage>
        <taxon>Bacteria</taxon>
        <taxon>Pseudomonadati</taxon>
        <taxon>Pseudomonadota</taxon>
        <taxon>Betaproteobacteria</taxon>
        <taxon>Burkholderiales</taxon>
        <taxon>Burkholderiaceae</taxon>
        <taxon>Caballeronia</taxon>
    </lineage>
</organism>
<dbReference type="EMBL" id="NBTY01000199">
    <property type="protein sequence ID" value="OTP66868.1"/>
    <property type="molecule type" value="Genomic_DNA"/>
</dbReference>
<evidence type="ECO:0000313" key="1">
    <source>
        <dbReference type="EMBL" id="OTP66868.1"/>
    </source>
</evidence>
<protein>
    <submittedName>
        <fullName evidence="1">Uncharacterized protein</fullName>
    </submittedName>
</protein>
<dbReference type="AlphaFoldDB" id="A0A242M6P2"/>